<feature type="domain" description="Outer membrane protein beta-barrel" evidence="1">
    <location>
        <begin position="296"/>
        <end position="673"/>
    </location>
</feature>
<evidence type="ECO:0000313" key="2">
    <source>
        <dbReference type="EMBL" id="MCS2791167.1"/>
    </source>
</evidence>
<sequence>MLKATYIGYCPQIIPCRQQNTIRLQPDTELLKEVVITASRPLIERKGGTLTANIAGTPLSLMGSAKEMISHLPFVTGSDGEYTVLGRGTPEIYINGRKVRDKTELDRLQANEILSAEIITTPGVQYGSSVGAVIRLRTIRKRGQGMSGSFYTDYSQGHEPIGNEGISLNYRTGGLDIFVKGDFAEINNYRTGTSSQDIYASSDWNQSTEDKSKQTYRTFNGELGFNYEIDEDQSFGMRYMPGTNIGNAHTTNEGITRILQDGKEVDHLHALRQTDAHTGWWQAANGYYNGTFGKWNIDFNADYLYGRDRIHQYAENNGIEDATSSNRVRNHLYAAKLLITAPLWKGKLSFGTEETFTNRHDIFLQSGFSADADDRIKQTMFSGFIDYSLPLGKFNILAGLRYEFQQTDYYEKGIHQDGQSPIYHDWIPVISIRYTSGNWFLALSHRTLKYSPSYDMLTSAITYQNKYSYQSGEPFLVPQIHRSTTFDVGWKWVNFNINYDHCWNMYTNYTRPYDDINHPGVLLFGMASIPHTNIYGAGIALSPKIGIWQPQFTTSVNWYDSHAACVGIPQNWNEPRFHFNFDNNFSFPKGWFFNIKGILSPGAKQSYAIWKTEGRVDAQLTKSFLKDQSLKVSVTAKDIFHTGYRYFTIYGDRTFSSNRDYLDQQRFGIRLSYQFNATKSKYKGTGAGASEKSRL</sequence>
<organism evidence="2 3">
    <name type="scientific">Bacteroides faecis</name>
    <dbReference type="NCBI Taxonomy" id="674529"/>
    <lineage>
        <taxon>Bacteria</taxon>
        <taxon>Pseudomonadati</taxon>
        <taxon>Bacteroidota</taxon>
        <taxon>Bacteroidia</taxon>
        <taxon>Bacteroidales</taxon>
        <taxon>Bacteroidaceae</taxon>
        <taxon>Bacteroides</taxon>
    </lineage>
</organism>
<dbReference type="Pfam" id="PF14905">
    <property type="entry name" value="OMP_b-brl_3"/>
    <property type="match status" value="1"/>
</dbReference>
<dbReference type="InterPro" id="IPR041700">
    <property type="entry name" value="OMP_b-brl_3"/>
</dbReference>
<accession>A0AAW5NSM5</accession>
<dbReference type="EMBL" id="JANUTS010000001">
    <property type="protein sequence ID" value="MCS2791167.1"/>
    <property type="molecule type" value="Genomic_DNA"/>
</dbReference>
<dbReference type="AlphaFoldDB" id="A0AAW5NSM5"/>
<name>A0AAW5NSM5_9BACE</name>
<dbReference type="SUPFAM" id="SSF56935">
    <property type="entry name" value="Porins"/>
    <property type="match status" value="1"/>
</dbReference>
<comment type="caution">
    <text evidence="2">The sequence shown here is derived from an EMBL/GenBank/DDBJ whole genome shotgun (WGS) entry which is preliminary data.</text>
</comment>
<proteinExistence type="predicted"/>
<evidence type="ECO:0000259" key="1">
    <source>
        <dbReference type="Pfam" id="PF14905"/>
    </source>
</evidence>
<gene>
    <name evidence="2" type="ORF">NXW97_03945</name>
</gene>
<dbReference type="Proteomes" id="UP001204548">
    <property type="component" value="Unassembled WGS sequence"/>
</dbReference>
<protein>
    <submittedName>
        <fullName evidence="2">Outer membrane beta-barrel family protein</fullName>
    </submittedName>
</protein>
<evidence type="ECO:0000313" key="3">
    <source>
        <dbReference type="Proteomes" id="UP001204548"/>
    </source>
</evidence>
<reference evidence="2" key="1">
    <citation type="submission" date="2022-08" db="EMBL/GenBank/DDBJ databases">
        <title>Genome Sequencing of Bacteroides fragilis Group Isolates with Nanopore Technology.</title>
        <authorList>
            <person name="Tisza M.J."/>
            <person name="Smith D."/>
            <person name="Dekker J.P."/>
        </authorList>
    </citation>
    <scope>NUCLEOTIDE SEQUENCE</scope>
    <source>
        <strain evidence="2">BFG-351</strain>
    </source>
</reference>